<dbReference type="RefSeq" id="WP_065989749.1">
    <property type="nucleotide sequence ID" value="NZ_MDEN01000064.1"/>
</dbReference>
<protein>
    <submittedName>
        <fullName evidence="3">Histidine triad (HIT) protein</fullName>
    </submittedName>
</protein>
<evidence type="ECO:0000313" key="4">
    <source>
        <dbReference type="Proteomes" id="UP000095143"/>
    </source>
</evidence>
<accession>A0A1C2DUU0</accession>
<evidence type="ECO:0000259" key="2">
    <source>
        <dbReference type="PROSITE" id="PS51084"/>
    </source>
</evidence>
<dbReference type="SUPFAM" id="SSF54197">
    <property type="entry name" value="HIT-like"/>
    <property type="match status" value="1"/>
</dbReference>
<evidence type="ECO:0000313" key="3">
    <source>
        <dbReference type="EMBL" id="OCX18386.1"/>
    </source>
</evidence>
<dbReference type="OrthoDB" id="9799145at2"/>
<dbReference type="InterPro" id="IPR011146">
    <property type="entry name" value="HIT-like"/>
</dbReference>
<dbReference type="Gene3D" id="3.30.428.10">
    <property type="entry name" value="HIT-like"/>
    <property type="match status" value="1"/>
</dbReference>
<dbReference type="Proteomes" id="UP000095143">
    <property type="component" value="Unassembled WGS sequence"/>
</dbReference>
<name>A0A1C2DUU0_9PSED</name>
<comment type="caution">
    <text evidence="3">The sequence shown here is derived from an EMBL/GenBank/DDBJ whole genome shotgun (WGS) entry which is preliminary data.</text>
</comment>
<dbReference type="InterPro" id="IPR036265">
    <property type="entry name" value="HIT-like_sf"/>
</dbReference>
<dbReference type="PIRSF" id="PIRSF000714">
    <property type="entry name" value="HIT"/>
    <property type="match status" value="1"/>
</dbReference>
<dbReference type="AlphaFoldDB" id="A0A1C2DUU0"/>
<reference evidence="3 4" key="1">
    <citation type="submission" date="2016-08" db="EMBL/GenBank/DDBJ databases">
        <title>Whole genome sequence of Pseudomonas graminis strain UASWS1507, a potential biological control agent for agriculture.</title>
        <authorList>
            <person name="Crovadore J."/>
            <person name="Calmin G."/>
            <person name="Chablais R."/>
            <person name="Cochard B."/>
            <person name="Lefort F."/>
        </authorList>
    </citation>
    <scope>NUCLEOTIDE SEQUENCE [LARGE SCALE GENOMIC DNA]</scope>
    <source>
        <strain evidence="3 4">UASWS1507</strain>
    </source>
</reference>
<dbReference type="Pfam" id="PF01230">
    <property type="entry name" value="HIT"/>
    <property type="match status" value="1"/>
</dbReference>
<proteinExistence type="predicted"/>
<dbReference type="PROSITE" id="PS51084">
    <property type="entry name" value="HIT_2"/>
    <property type="match status" value="1"/>
</dbReference>
<feature type="domain" description="HIT" evidence="2">
    <location>
        <begin position="1"/>
        <end position="103"/>
    </location>
</feature>
<organism evidence="3 4">
    <name type="scientific">Pseudomonas graminis</name>
    <dbReference type="NCBI Taxonomy" id="158627"/>
    <lineage>
        <taxon>Bacteria</taxon>
        <taxon>Pseudomonadati</taxon>
        <taxon>Pseudomonadota</taxon>
        <taxon>Gammaproteobacteria</taxon>
        <taxon>Pseudomonadales</taxon>
        <taxon>Pseudomonadaceae</taxon>
        <taxon>Pseudomonas</taxon>
    </lineage>
</organism>
<dbReference type="InterPro" id="IPR026026">
    <property type="entry name" value="HIT_Hint"/>
</dbReference>
<gene>
    <name evidence="3" type="ORF">BBI10_15330</name>
</gene>
<dbReference type="GO" id="GO:0003824">
    <property type="term" value="F:catalytic activity"/>
    <property type="evidence" value="ECO:0007669"/>
    <property type="project" value="InterPro"/>
</dbReference>
<dbReference type="EMBL" id="MDEN01000064">
    <property type="protein sequence ID" value="OCX18386.1"/>
    <property type="molecule type" value="Genomic_DNA"/>
</dbReference>
<sequence length="141" mass="16055">MFVLDPRLLQDTLPIGDFPLCTLLLSNDSNYPWFILVPKRPDISEVFQLSETEQAQLWRETTYLSAVLDRTFKADKMNVAALGNVVNQLHMHVIVRRVGDAAWPAPVWGKHPAKPYSAEEVARITTLLKSELTEAFTFKED</sequence>
<evidence type="ECO:0000256" key="1">
    <source>
        <dbReference type="PROSITE-ProRule" id="PRU00464"/>
    </source>
</evidence>
<comment type="caution">
    <text evidence="1">Lacks conserved residue(s) required for the propagation of feature annotation.</text>
</comment>